<dbReference type="EMBL" id="CP046566">
    <property type="protein sequence ID" value="QGW27133.1"/>
    <property type="molecule type" value="Genomic_DNA"/>
</dbReference>
<evidence type="ECO:0000313" key="3">
    <source>
        <dbReference type="EMBL" id="QGW27133.1"/>
    </source>
</evidence>
<protein>
    <recommendedName>
        <fullName evidence="2">E3 ubiquitin-protein ligase NRDP1 domain-containing protein</fullName>
    </recommendedName>
</protein>
<dbReference type="Pfam" id="PF08941">
    <property type="entry name" value="USP8_interact"/>
    <property type="match status" value="1"/>
</dbReference>
<name>A0A6I6G6R4_9BACT</name>
<dbReference type="SUPFAM" id="SSF160088">
    <property type="entry name" value="NRDP1 C-terminal domain-like"/>
    <property type="match status" value="2"/>
</dbReference>
<sequence>MRRVAVYQIQLRLCQRHVLVFDQTTRTWTGYKEGAATTSGTSTQPVTTGTLGGGSGSSNSKYTKIVTVGDLYSTYDLSGSHPDQVSSWRSEWGNYTVDQILNLAKEDGWPENINTLSKRDGKRERFTQYNTYYVADVGTDKVLLWLPKNDNQNVDSDLRLPYDIYMVYRRSAVNLGQKMKPGGASSNTKPLTSGGTQSNQGRATKITDPGQLYSTYNLESDESGVANWLRNTYGNAAAAEILKRAVESGWPSAISTFSSRSNYREGFRDYVAYHIADIGSDKVLLWIPMNKNGHMPAACRGEHDIYMVYGRSGLSMGDKVKATVNVKQATSSGSGTGNGGDDGRTKPITGVLGGGSGSNTNTNAGKTVATGNFVTQFETIIKGYPGNFDNIKGKETSEPNATFKDWESKIHLAGSYNNFLTDGFVNDHVEFTSIFDRYSTKQAALAKLTSLVADIMKTRAGVVLEKLPIEEKDKSSIYYIVPKTPVAKGFEFLVIEAGMYLETSGKWRVQIMVYSEEEDF</sequence>
<accession>A0A6I6G6R4</accession>
<reference evidence="3 4" key="1">
    <citation type="submission" date="2019-11" db="EMBL/GenBank/DDBJ databases">
        <authorList>
            <person name="Im W.T."/>
        </authorList>
    </citation>
    <scope>NUCLEOTIDE SEQUENCE [LARGE SCALE GENOMIC DNA]</scope>
    <source>
        <strain evidence="3 4">SB-02</strain>
    </source>
</reference>
<feature type="domain" description="E3 ubiquitin-protein ligase NRDP1" evidence="2">
    <location>
        <begin position="89"/>
        <end position="168"/>
    </location>
</feature>
<feature type="compositionally biased region" description="Polar residues" evidence="1">
    <location>
        <begin position="184"/>
        <end position="202"/>
    </location>
</feature>
<dbReference type="GO" id="GO:0061630">
    <property type="term" value="F:ubiquitin protein ligase activity"/>
    <property type="evidence" value="ECO:0007669"/>
    <property type="project" value="InterPro"/>
</dbReference>
<dbReference type="InterPro" id="IPR037255">
    <property type="entry name" value="NRDP1_C"/>
</dbReference>
<dbReference type="InterPro" id="IPR015036">
    <property type="entry name" value="NRDP1"/>
</dbReference>
<feature type="region of interest" description="Disordered" evidence="1">
    <location>
        <begin position="34"/>
        <end position="57"/>
    </location>
</feature>
<proteinExistence type="predicted"/>
<evidence type="ECO:0000313" key="4">
    <source>
        <dbReference type="Proteomes" id="UP000426027"/>
    </source>
</evidence>
<dbReference type="Proteomes" id="UP000426027">
    <property type="component" value="Chromosome"/>
</dbReference>
<gene>
    <name evidence="3" type="ORF">GLV81_02580</name>
</gene>
<feature type="region of interest" description="Disordered" evidence="1">
    <location>
        <begin position="328"/>
        <end position="363"/>
    </location>
</feature>
<organism evidence="3 4">
    <name type="scientific">Phnomibacter ginsenosidimutans</name>
    <dbReference type="NCBI Taxonomy" id="2676868"/>
    <lineage>
        <taxon>Bacteria</taxon>
        <taxon>Pseudomonadati</taxon>
        <taxon>Bacteroidota</taxon>
        <taxon>Chitinophagia</taxon>
        <taxon>Chitinophagales</taxon>
        <taxon>Chitinophagaceae</taxon>
        <taxon>Phnomibacter</taxon>
    </lineage>
</organism>
<dbReference type="UniPathway" id="UPA00143"/>
<evidence type="ECO:0000256" key="1">
    <source>
        <dbReference type="SAM" id="MobiDB-lite"/>
    </source>
</evidence>
<evidence type="ECO:0000259" key="2">
    <source>
        <dbReference type="Pfam" id="PF08941"/>
    </source>
</evidence>
<feature type="compositionally biased region" description="Low complexity" evidence="1">
    <location>
        <begin position="37"/>
        <end position="49"/>
    </location>
</feature>
<dbReference type="KEGG" id="fls:GLV81_02580"/>
<feature type="region of interest" description="Disordered" evidence="1">
    <location>
        <begin position="177"/>
        <end position="206"/>
    </location>
</feature>
<keyword evidence="4" id="KW-1185">Reference proteome</keyword>
<dbReference type="GO" id="GO:0016567">
    <property type="term" value="P:protein ubiquitination"/>
    <property type="evidence" value="ECO:0007669"/>
    <property type="project" value="UniProtKB-UniPathway"/>
</dbReference>
<dbReference type="AlphaFoldDB" id="A0A6I6G6R4"/>